<reference evidence="3" key="1">
    <citation type="journal article" date="2020" name="Mol. Plant Microbe">
        <title>Rhizobial microsymbionts of the narrowly endemic Oxytropis species growing in Kamchatka are characterized by significant genetic diversity and possess a set of genes that are associated with T3SS and T6SS secretion systems and can affect the development of symbiosis.</title>
        <authorList>
            <person name="Safronova V."/>
            <person name="Guro P."/>
            <person name="Sazanova A."/>
            <person name="Kuznetsova I."/>
            <person name="Belimov A."/>
            <person name="Yakubov V."/>
            <person name="Chirak E."/>
            <person name="Afonin A."/>
            <person name="Gogolev Y."/>
            <person name="Andronov E."/>
            <person name="Tikhonovich I."/>
        </authorList>
    </citation>
    <scope>NUCLEOTIDE SEQUENCE [LARGE SCALE GENOMIC DNA]</scope>
    <source>
        <strain evidence="3">583</strain>
    </source>
</reference>
<evidence type="ECO:0000313" key="2">
    <source>
        <dbReference type="EMBL" id="QND60157.1"/>
    </source>
</evidence>
<proteinExistence type="predicted"/>
<evidence type="ECO:0000256" key="1">
    <source>
        <dbReference type="SAM" id="MobiDB-lite"/>
    </source>
</evidence>
<protein>
    <recommendedName>
        <fullName evidence="4">Chromosome partitioning protein ParB</fullName>
    </recommendedName>
</protein>
<evidence type="ECO:0008006" key="4">
    <source>
        <dbReference type="Google" id="ProtNLM"/>
    </source>
</evidence>
<feature type="compositionally biased region" description="Acidic residues" evidence="1">
    <location>
        <begin position="162"/>
        <end position="173"/>
    </location>
</feature>
<evidence type="ECO:0000313" key="3">
    <source>
        <dbReference type="Proteomes" id="UP000515465"/>
    </source>
</evidence>
<dbReference type="Proteomes" id="UP000515465">
    <property type="component" value="Chromosome"/>
</dbReference>
<gene>
    <name evidence="2" type="ORF">HB778_29140</name>
</gene>
<dbReference type="AlphaFoldDB" id="A0A7G6T075"/>
<accession>A0A7G6T075</accession>
<organism evidence="2 3">
    <name type="scientific">Mesorhizobium huakuii</name>
    <dbReference type="NCBI Taxonomy" id="28104"/>
    <lineage>
        <taxon>Bacteria</taxon>
        <taxon>Pseudomonadati</taxon>
        <taxon>Pseudomonadota</taxon>
        <taxon>Alphaproteobacteria</taxon>
        <taxon>Hyphomicrobiales</taxon>
        <taxon>Phyllobacteriaceae</taxon>
        <taxon>Mesorhizobium</taxon>
    </lineage>
</organism>
<dbReference type="EMBL" id="CP050296">
    <property type="protein sequence ID" value="QND60157.1"/>
    <property type="molecule type" value="Genomic_DNA"/>
</dbReference>
<dbReference type="RefSeq" id="WP_183458927.1">
    <property type="nucleotide sequence ID" value="NZ_CP050296.1"/>
</dbReference>
<sequence>MRDLFADEDLTFLTDRPLLVKLASERLEAVADALRPLGWKWVEISLDSTFIHGSGFGRIHAVRRDLSEAEQAELSALGVQYDELAEVIDAYAEGDPQIEADEAKLHALESRIEAIQKAAEAFDPQEMVLAGCVVSIAHGGTAQVTPGLVKAEDRKALAVLQDGDEGNDQDEAEEARQGEAPEVEATGMSAALTEELTAIRTAALRVELSNRPDVALVAILHALVSRVFYDYHHGRIEPAVEIIGQRRNLVPSIKEPDACRALTGWNEAVEGWGHRLPGDLADLWPWLVAQPQADLFDLLAVVTAANLNAVVARHETGKQRIDHADLIAEAVGMDMGLWWTPDAAFLSRLSKADIAGVMREAGCTEDAAKAVERAPKPKGVLQAEKELDGKGWLPVALRMPVKVESESLAIAAE</sequence>
<feature type="region of interest" description="Disordered" evidence="1">
    <location>
        <begin position="161"/>
        <end position="184"/>
    </location>
</feature>
<name>A0A7G6T075_9HYPH</name>